<gene>
    <name evidence="2" type="ORF">NEOLI_004146</name>
</gene>
<feature type="compositionally biased region" description="Polar residues" evidence="1">
    <location>
        <begin position="8"/>
        <end position="22"/>
    </location>
</feature>
<accession>A0A1U7LLZ9</accession>
<dbReference type="AlphaFoldDB" id="A0A1U7LLZ9"/>
<reference evidence="2 3" key="1">
    <citation type="submission" date="2016-04" db="EMBL/GenBank/DDBJ databases">
        <title>Evolutionary innovation and constraint leading to complex multicellularity in the Ascomycota.</title>
        <authorList>
            <person name="Cisse O."/>
            <person name="Nguyen A."/>
            <person name="Hewitt D.A."/>
            <person name="Jedd G."/>
            <person name="Stajich J.E."/>
        </authorList>
    </citation>
    <scope>NUCLEOTIDE SEQUENCE [LARGE SCALE GENOMIC DNA]</scope>
    <source>
        <strain evidence="2 3">DAH-3</strain>
    </source>
</reference>
<name>A0A1U7LLZ9_NEOID</name>
<proteinExistence type="predicted"/>
<dbReference type="Proteomes" id="UP000186594">
    <property type="component" value="Unassembled WGS sequence"/>
</dbReference>
<protein>
    <submittedName>
        <fullName evidence="2">Uncharacterized protein</fullName>
    </submittedName>
</protein>
<dbReference type="EMBL" id="LXFE01001377">
    <property type="protein sequence ID" value="OLL23669.1"/>
    <property type="molecule type" value="Genomic_DNA"/>
</dbReference>
<evidence type="ECO:0000313" key="2">
    <source>
        <dbReference type="EMBL" id="OLL23669.1"/>
    </source>
</evidence>
<sequence>MNKRSLDCFSSSDPSDVDSTYSRTKKRQRAKPNAESIHESTLKKLFQAQKDVAKGRKKEIELKILKCLECDEMLIDDASEAYSNCSCAVCQRCLVLHTC</sequence>
<feature type="region of interest" description="Disordered" evidence="1">
    <location>
        <begin position="1"/>
        <end position="37"/>
    </location>
</feature>
<dbReference type="OrthoDB" id="5336357at2759"/>
<comment type="caution">
    <text evidence="2">The sequence shown here is derived from an EMBL/GenBank/DDBJ whole genome shotgun (WGS) entry which is preliminary data.</text>
</comment>
<organism evidence="2 3">
    <name type="scientific">Neolecta irregularis (strain DAH-3)</name>
    <dbReference type="NCBI Taxonomy" id="1198029"/>
    <lineage>
        <taxon>Eukaryota</taxon>
        <taxon>Fungi</taxon>
        <taxon>Dikarya</taxon>
        <taxon>Ascomycota</taxon>
        <taxon>Taphrinomycotina</taxon>
        <taxon>Neolectales</taxon>
        <taxon>Neolectaceae</taxon>
        <taxon>Neolecta</taxon>
    </lineage>
</organism>
<evidence type="ECO:0000313" key="3">
    <source>
        <dbReference type="Proteomes" id="UP000186594"/>
    </source>
</evidence>
<keyword evidence="3" id="KW-1185">Reference proteome</keyword>
<evidence type="ECO:0000256" key="1">
    <source>
        <dbReference type="SAM" id="MobiDB-lite"/>
    </source>
</evidence>